<dbReference type="AlphaFoldDB" id="A0A8X6HCM7"/>
<evidence type="ECO:0000313" key="3">
    <source>
        <dbReference type="Proteomes" id="UP000887116"/>
    </source>
</evidence>
<evidence type="ECO:0000256" key="1">
    <source>
        <dbReference type="SAM" id="SignalP"/>
    </source>
</evidence>
<feature type="signal peptide" evidence="1">
    <location>
        <begin position="1"/>
        <end position="20"/>
    </location>
</feature>
<feature type="chain" id="PRO_5036457368" evidence="1">
    <location>
        <begin position="21"/>
        <end position="89"/>
    </location>
</feature>
<organism evidence="2 3">
    <name type="scientific">Trichonephila clavata</name>
    <name type="common">Joro spider</name>
    <name type="synonym">Nephila clavata</name>
    <dbReference type="NCBI Taxonomy" id="2740835"/>
    <lineage>
        <taxon>Eukaryota</taxon>
        <taxon>Metazoa</taxon>
        <taxon>Ecdysozoa</taxon>
        <taxon>Arthropoda</taxon>
        <taxon>Chelicerata</taxon>
        <taxon>Arachnida</taxon>
        <taxon>Araneae</taxon>
        <taxon>Araneomorphae</taxon>
        <taxon>Entelegynae</taxon>
        <taxon>Araneoidea</taxon>
        <taxon>Nephilidae</taxon>
        <taxon>Trichonephila</taxon>
    </lineage>
</organism>
<comment type="caution">
    <text evidence="2">The sequence shown here is derived from an EMBL/GenBank/DDBJ whole genome shotgun (WGS) entry which is preliminary data.</text>
</comment>
<dbReference type="Proteomes" id="UP000887116">
    <property type="component" value="Unassembled WGS sequence"/>
</dbReference>
<reference evidence="2" key="1">
    <citation type="submission" date="2020-07" db="EMBL/GenBank/DDBJ databases">
        <title>Multicomponent nature underlies the extraordinary mechanical properties of spider dragline silk.</title>
        <authorList>
            <person name="Kono N."/>
            <person name="Nakamura H."/>
            <person name="Mori M."/>
            <person name="Yoshida Y."/>
            <person name="Ohtoshi R."/>
            <person name="Malay A.D."/>
            <person name="Moran D.A.P."/>
            <person name="Tomita M."/>
            <person name="Numata K."/>
            <person name="Arakawa K."/>
        </authorList>
    </citation>
    <scope>NUCLEOTIDE SEQUENCE</scope>
</reference>
<sequence>MVPVIRLILRTLLFFHNWFSDNRPHHSVLTPVETERKKWNMETEKQISSWSFLISEKGTSTNEGWSMSKITGLNCLKKFSIFPYQKRLS</sequence>
<protein>
    <submittedName>
        <fullName evidence="2">Uncharacterized protein</fullName>
    </submittedName>
</protein>
<name>A0A8X6HCM7_TRICU</name>
<proteinExistence type="predicted"/>
<accession>A0A8X6HCM7</accession>
<gene>
    <name evidence="2" type="ORF">TNCT_152491</name>
</gene>
<keyword evidence="1" id="KW-0732">Signal</keyword>
<keyword evidence="3" id="KW-1185">Reference proteome</keyword>
<dbReference type="EMBL" id="BMAO01027959">
    <property type="protein sequence ID" value="GFR20923.1"/>
    <property type="molecule type" value="Genomic_DNA"/>
</dbReference>
<evidence type="ECO:0000313" key="2">
    <source>
        <dbReference type="EMBL" id="GFR20923.1"/>
    </source>
</evidence>